<protein>
    <recommendedName>
        <fullName evidence="4">Cyanovirin-N domain-containing protein</fullName>
    </recommendedName>
</protein>
<evidence type="ECO:0008006" key="4">
    <source>
        <dbReference type="Google" id="ProtNLM"/>
    </source>
</evidence>
<feature type="chain" id="PRO_5014936960" description="Cyanovirin-N domain-containing protein" evidence="1">
    <location>
        <begin position="19"/>
        <end position="102"/>
    </location>
</feature>
<evidence type="ECO:0000256" key="1">
    <source>
        <dbReference type="SAM" id="SignalP"/>
    </source>
</evidence>
<dbReference type="VEuPathDB" id="FungiDB:jhhlp_005996"/>
<dbReference type="OrthoDB" id="5214937at2759"/>
<feature type="signal peptide" evidence="1">
    <location>
        <begin position="1"/>
        <end position="18"/>
    </location>
</feature>
<keyword evidence="1" id="KW-0732">Signal</keyword>
<evidence type="ECO:0000313" key="3">
    <source>
        <dbReference type="Proteomes" id="UP000233524"/>
    </source>
</evidence>
<dbReference type="Proteomes" id="UP000233524">
    <property type="component" value="Unassembled WGS sequence"/>
</dbReference>
<gene>
    <name evidence="2" type="ORF">jhhlp_005996</name>
</gene>
<name>A0A2N3N4Q4_9PEZI</name>
<dbReference type="InParanoid" id="A0A2N3N4Q4"/>
<reference evidence="2 3" key="1">
    <citation type="journal article" date="2017" name="G3 (Bethesda)">
        <title>First Draft Genome Sequence of the Pathogenic Fungus Lomentospora prolificans (Formerly Scedosporium prolificans).</title>
        <authorList>
            <person name="Luo R."/>
            <person name="Zimin A."/>
            <person name="Workman R."/>
            <person name="Fan Y."/>
            <person name="Pertea G."/>
            <person name="Grossman N."/>
            <person name="Wear M.P."/>
            <person name="Jia B."/>
            <person name="Miller H."/>
            <person name="Casadevall A."/>
            <person name="Timp W."/>
            <person name="Zhang S.X."/>
            <person name="Salzberg S.L."/>
        </authorList>
    </citation>
    <scope>NUCLEOTIDE SEQUENCE [LARGE SCALE GENOMIC DNA]</scope>
    <source>
        <strain evidence="2 3">JHH-5317</strain>
    </source>
</reference>
<accession>A0A2N3N4Q4</accession>
<organism evidence="2 3">
    <name type="scientific">Lomentospora prolificans</name>
    <dbReference type="NCBI Taxonomy" id="41688"/>
    <lineage>
        <taxon>Eukaryota</taxon>
        <taxon>Fungi</taxon>
        <taxon>Dikarya</taxon>
        <taxon>Ascomycota</taxon>
        <taxon>Pezizomycotina</taxon>
        <taxon>Sordariomycetes</taxon>
        <taxon>Hypocreomycetidae</taxon>
        <taxon>Microascales</taxon>
        <taxon>Microascaceae</taxon>
        <taxon>Lomentospora</taxon>
    </lineage>
</organism>
<dbReference type="EMBL" id="NLAX01000701">
    <property type="protein sequence ID" value="PKS07394.1"/>
    <property type="molecule type" value="Genomic_DNA"/>
</dbReference>
<sequence length="102" mass="10756">MQLQTLTFLATLFTSVVAIPVGSDGLISTLAVDADVVPKGYSIECRSDAGTKLCKDSDEAKDFLQCRGNGEVFGVEGSRFEYCARDCTCVSLSGACGNRATC</sequence>
<keyword evidence="3" id="KW-1185">Reference proteome</keyword>
<evidence type="ECO:0000313" key="2">
    <source>
        <dbReference type="EMBL" id="PKS07394.1"/>
    </source>
</evidence>
<proteinExistence type="predicted"/>
<comment type="caution">
    <text evidence="2">The sequence shown here is derived from an EMBL/GenBank/DDBJ whole genome shotgun (WGS) entry which is preliminary data.</text>
</comment>
<dbReference type="AlphaFoldDB" id="A0A2N3N4Q4"/>